<evidence type="ECO:0000313" key="8">
    <source>
        <dbReference type="EMBL" id="PPI88490.1"/>
    </source>
</evidence>
<dbReference type="Gene3D" id="2.40.10.350">
    <property type="entry name" value="Rod shape-determining protein MreC, domain 2"/>
    <property type="match status" value="1"/>
</dbReference>
<dbReference type="OrthoDB" id="9808025at2"/>
<evidence type="ECO:0000313" key="9">
    <source>
        <dbReference type="Proteomes" id="UP000295937"/>
    </source>
</evidence>
<reference evidence="8 9" key="1">
    <citation type="journal article" date="2018" name="Genome Biol. Evol.">
        <title>Cladogenesis and Genomic Streamlining in Extracellular Endosymbionts of Tropical Stink Bugs.</title>
        <authorList>
            <person name="Otero-Bravo A."/>
            <person name="Goffredi S."/>
            <person name="Sabree Z.L."/>
        </authorList>
    </citation>
    <scope>NUCLEOTIDE SEQUENCE [LARGE SCALE GENOMIC DNA]</scope>
    <source>
        <strain evidence="8 9">SoEO</strain>
    </source>
</reference>
<dbReference type="InterPro" id="IPR007221">
    <property type="entry name" value="MreC"/>
</dbReference>
<dbReference type="EMBL" id="PDKR01000003">
    <property type="protein sequence ID" value="PPI88490.1"/>
    <property type="molecule type" value="Genomic_DNA"/>
</dbReference>
<evidence type="ECO:0000256" key="4">
    <source>
        <dbReference type="ARBA" id="ARBA00032089"/>
    </source>
</evidence>
<evidence type="ECO:0000256" key="6">
    <source>
        <dbReference type="SAM" id="Phobius"/>
    </source>
</evidence>
<dbReference type="PANTHER" id="PTHR34138:SF1">
    <property type="entry name" value="CELL SHAPE-DETERMINING PROTEIN MREC"/>
    <property type="match status" value="1"/>
</dbReference>
<dbReference type="InterPro" id="IPR042177">
    <property type="entry name" value="Cell/Rod_1"/>
</dbReference>
<dbReference type="PANTHER" id="PTHR34138">
    <property type="entry name" value="CELL SHAPE-DETERMINING PROTEIN MREC"/>
    <property type="match status" value="1"/>
</dbReference>
<evidence type="ECO:0000256" key="1">
    <source>
        <dbReference type="ARBA" id="ARBA00009369"/>
    </source>
</evidence>
<keyword evidence="3 5" id="KW-0133">Cell shape</keyword>
<dbReference type="GO" id="GO:0008360">
    <property type="term" value="P:regulation of cell shape"/>
    <property type="evidence" value="ECO:0007669"/>
    <property type="project" value="UniProtKB-KW"/>
</dbReference>
<keyword evidence="6" id="KW-1133">Transmembrane helix</keyword>
<protein>
    <recommendedName>
        <fullName evidence="2 5">Cell shape-determining protein MreC</fullName>
    </recommendedName>
    <alternativeName>
        <fullName evidence="4 5">Cell shape protein MreC</fullName>
    </alternativeName>
</protein>
<dbReference type="Proteomes" id="UP000295937">
    <property type="component" value="Unassembled WGS sequence"/>
</dbReference>
<dbReference type="GO" id="GO:0005886">
    <property type="term" value="C:plasma membrane"/>
    <property type="evidence" value="ECO:0007669"/>
    <property type="project" value="TreeGrafter"/>
</dbReference>
<evidence type="ECO:0000259" key="7">
    <source>
        <dbReference type="Pfam" id="PF04085"/>
    </source>
</evidence>
<feature type="domain" description="Rod shape-determining protein MreC beta-barrel core" evidence="7">
    <location>
        <begin position="125"/>
        <end position="274"/>
    </location>
</feature>
<dbReference type="InterPro" id="IPR042175">
    <property type="entry name" value="Cell/Rod_MreC_2"/>
</dbReference>
<comment type="caution">
    <text evidence="8">The sequence shown here is derived from an EMBL/GenBank/DDBJ whole genome shotgun (WGS) entry which is preliminary data.</text>
</comment>
<comment type="function">
    <text evidence="5">Involved in formation and maintenance of cell shape.</text>
</comment>
<accession>A0A2P5T1S0</accession>
<feature type="transmembrane region" description="Helical" evidence="6">
    <location>
        <begin position="12"/>
        <end position="32"/>
    </location>
</feature>
<dbReference type="PIRSF" id="PIRSF038471">
    <property type="entry name" value="MreC"/>
    <property type="match status" value="1"/>
</dbReference>
<evidence type="ECO:0000256" key="3">
    <source>
        <dbReference type="ARBA" id="ARBA00022960"/>
    </source>
</evidence>
<name>A0A2P5T1S0_9GAMM</name>
<dbReference type="AlphaFoldDB" id="A0A2P5T1S0"/>
<dbReference type="RefSeq" id="WP_136132533.1">
    <property type="nucleotide sequence ID" value="NZ_PDKR01000003.1"/>
</dbReference>
<gene>
    <name evidence="8" type="primary">mreC</name>
    <name evidence="8" type="ORF">CRV09_02200</name>
</gene>
<dbReference type="NCBIfam" id="TIGR00219">
    <property type="entry name" value="mreC"/>
    <property type="match status" value="1"/>
</dbReference>
<organism evidence="8 9">
    <name type="scientific">Candidatus Pantoea edessiphila</name>
    <dbReference type="NCBI Taxonomy" id="2044610"/>
    <lineage>
        <taxon>Bacteria</taxon>
        <taxon>Pseudomonadati</taxon>
        <taxon>Pseudomonadota</taxon>
        <taxon>Gammaproteobacteria</taxon>
        <taxon>Enterobacterales</taxon>
        <taxon>Erwiniaceae</taxon>
        <taxon>Pantoea</taxon>
    </lineage>
</organism>
<keyword evidence="6" id="KW-0812">Transmembrane</keyword>
<comment type="similarity">
    <text evidence="1 5">Belongs to the MreC family.</text>
</comment>
<sequence>MKLKFSKKKSFGLRLFFAIFLSITFIFIDYRLGLFAKIRSYFDMSLGLCYSFIQKPSQVIKNTLEIFSSNKKIRIENKKLRLELFLKNTDICLLKQYKYKKENENLLKLLNYKMNYNKRAILSKVIFSTSIPFASQVVIDKGKLDGVYKKQPVITDKGIVGQVVSINENTSHILLACDSSNELSVKVLRNNIFAVISGEGCNKGFKLKYLINNHSSYNNLRLGDIIVTSGLDNKFPEGYPVGVVSSIEINKSKYKVYAHIHSNIYFKNLNYLLLL</sequence>
<keyword evidence="6" id="KW-0472">Membrane</keyword>
<evidence type="ECO:0000256" key="5">
    <source>
        <dbReference type="PIRNR" id="PIRNR038471"/>
    </source>
</evidence>
<proteinExistence type="inferred from homology"/>
<dbReference type="Pfam" id="PF04085">
    <property type="entry name" value="MreC"/>
    <property type="match status" value="1"/>
</dbReference>
<dbReference type="Gene3D" id="2.40.10.340">
    <property type="entry name" value="Rod shape-determining protein MreC, domain 1"/>
    <property type="match status" value="1"/>
</dbReference>
<evidence type="ECO:0000256" key="2">
    <source>
        <dbReference type="ARBA" id="ARBA00013855"/>
    </source>
</evidence>
<dbReference type="InterPro" id="IPR055342">
    <property type="entry name" value="MreC_beta-barrel_core"/>
</dbReference>